<gene>
    <name evidence="1" type="ORF">O1611_g1740</name>
</gene>
<dbReference type="EMBL" id="JAPUUL010000212">
    <property type="protein sequence ID" value="KAJ8131889.1"/>
    <property type="molecule type" value="Genomic_DNA"/>
</dbReference>
<dbReference type="Proteomes" id="UP001153332">
    <property type="component" value="Unassembled WGS sequence"/>
</dbReference>
<organism evidence="1 2">
    <name type="scientific">Lasiodiplodia mahajangana</name>
    <dbReference type="NCBI Taxonomy" id="1108764"/>
    <lineage>
        <taxon>Eukaryota</taxon>
        <taxon>Fungi</taxon>
        <taxon>Dikarya</taxon>
        <taxon>Ascomycota</taxon>
        <taxon>Pezizomycotina</taxon>
        <taxon>Dothideomycetes</taxon>
        <taxon>Dothideomycetes incertae sedis</taxon>
        <taxon>Botryosphaeriales</taxon>
        <taxon>Botryosphaeriaceae</taxon>
        <taxon>Lasiodiplodia</taxon>
    </lineage>
</organism>
<evidence type="ECO:0000313" key="2">
    <source>
        <dbReference type="Proteomes" id="UP001153332"/>
    </source>
</evidence>
<protein>
    <submittedName>
        <fullName evidence="1">Uncharacterized protein</fullName>
    </submittedName>
</protein>
<comment type="caution">
    <text evidence="1">The sequence shown here is derived from an EMBL/GenBank/DDBJ whole genome shotgun (WGS) entry which is preliminary data.</text>
</comment>
<keyword evidence="2" id="KW-1185">Reference proteome</keyword>
<accession>A0ACC2JX58</accession>
<reference evidence="1" key="1">
    <citation type="submission" date="2022-12" db="EMBL/GenBank/DDBJ databases">
        <title>Genome Sequence of Lasiodiplodia mahajangana.</title>
        <authorList>
            <person name="Buettner E."/>
        </authorList>
    </citation>
    <scope>NUCLEOTIDE SEQUENCE</scope>
    <source>
        <strain evidence="1">VT137</strain>
    </source>
</reference>
<sequence length="420" mass="46291">MPSELVYQYQQQTPINGTISGMARPGNETGYYYIPIANLPWHTSWQELKDHVRSVCSVEHVEINGDGTGGHVILKGRANFEAAFRLLNGGVFHDRALIADGRNVDSWVLVKRHVDGPTSMPQSPTATTYTSNSGQQTSFPTGHSSGYGEWPDVPSSPSYVMSPDVSTGPSYMMSPVMDSSSYYASSTMPEYTDSATLYGVSSFALEHSHATANLAMPYPSGPNYMQQHTPGDHYGNSYAVSHNSTTTYLGAVPTNKREIIIRQLQPWATERQIWDLIRYKAGSDYERLQKLDMPPADGQQGGNRGYVIATFESEEVAERVIKILNDYQYDGRVLEVKHANEGVSEHQSSTTGSRSSRHRHSHHSHHSHHKRHDEKIKKGKGKENSYPTATSGEKKSKSSSSSSSSQSDVVIAHGSSSPHV</sequence>
<evidence type="ECO:0000313" key="1">
    <source>
        <dbReference type="EMBL" id="KAJ8131889.1"/>
    </source>
</evidence>
<name>A0ACC2JX58_9PEZI</name>
<proteinExistence type="predicted"/>